<reference evidence="2 3" key="1">
    <citation type="journal article" date="2011" name="Science">
        <title>The ecoresponsive genome of Daphnia pulex.</title>
        <authorList>
            <person name="Colbourne J.K."/>
            <person name="Pfrender M.E."/>
            <person name="Gilbert D."/>
            <person name="Thomas W.K."/>
            <person name="Tucker A."/>
            <person name="Oakley T.H."/>
            <person name="Tokishita S."/>
            <person name="Aerts A."/>
            <person name="Arnold G.J."/>
            <person name="Basu M.K."/>
            <person name="Bauer D.J."/>
            <person name="Caceres C.E."/>
            <person name="Carmel L."/>
            <person name="Casola C."/>
            <person name="Choi J.H."/>
            <person name="Detter J.C."/>
            <person name="Dong Q."/>
            <person name="Dusheyko S."/>
            <person name="Eads B.D."/>
            <person name="Frohlich T."/>
            <person name="Geiler-Samerotte K.A."/>
            <person name="Gerlach D."/>
            <person name="Hatcher P."/>
            <person name="Jogdeo S."/>
            <person name="Krijgsveld J."/>
            <person name="Kriventseva E.V."/>
            <person name="Kultz D."/>
            <person name="Laforsch C."/>
            <person name="Lindquist E."/>
            <person name="Lopez J."/>
            <person name="Manak J.R."/>
            <person name="Muller J."/>
            <person name="Pangilinan J."/>
            <person name="Patwardhan R.P."/>
            <person name="Pitluck S."/>
            <person name="Pritham E.J."/>
            <person name="Rechtsteiner A."/>
            <person name="Rho M."/>
            <person name="Rogozin I.B."/>
            <person name="Sakarya O."/>
            <person name="Salamov A."/>
            <person name="Schaack S."/>
            <person name="Shapiro H."/>
            <person name="Shiga Y."/>
            <person name="Skalitzky C."/>
            <person name="Smith Z."/>
            <person name="Souvorov A."/>
            <person name="Sung W."/>
            <person name="Tang Z."/>
            <person name="Tsuchiya D."/>
            <person name="Tu H."/>
            <person name="Vos H."/>
            <person name="Wang M."/>
            <person name="Wolf Y.I."/>
            <person name="Yamagata H."/>
            <person name="Yamada T."/>
            <person name="Ye Y."/>
            <person name="Shaw J.R."/>
            <person name="Andrews J."/>
            <person name="Crease T.J."/>
            <person name="Tang H."/>
            <person name="Lucas S.M."/>
            <person name="Robertson H.M."/>
            <person name="Bork P."/>
            <person name="Koonin E.V."/>
            <person name="Zdobnov E.M."/>
            <person name="Grigoriev I.V."/>
            <person name="Lynch M."/>
            <person name="Boore J.L."/>
        </authorList>
    </citation>
    <scope>NUCLEOTIDE SEQUENCE [LARGE SCALE GENOMIC DNA]</scope>
</reference>
<dbReference type="InParanoid" id="E9HGT6"/>
<dbReference type="HOGENOM" id="CLU_2099285_0_0_1"/>
<accession>E9HGT6</accession>
<feature type="compositionally biased region" description="Polar residues" evidence="1">
    <location>
        <begin position="105"/>
        <end position="116"/>
    </location>
</feature>
<organism evidence="2 3">
    <name type="scientific">Daphnia pulex</name>
    <name type="common">Water flea</name>
    <dbReference type="NCBI Taxonomy" id="6669"/>
    <lineage>
        <taxon>Eukaryota</taxon>
        <taxon>Metazoa</taxon>
        <taxon>Ecdysozoa</taxon>
        <taxon>Arthropoda</taxon>
        <taxon>Crustacea</taxon>
        <taxon>Branchiopoda</taxon>
        <taxon>Diplostraca</taxon>
        <taxon>Cladocera</taxon>
        <taxon>Anomopoda</taxon>
        <taxon>Daphniidae</taxon>
        <taxon>Daphnia</taxon>
    </lineage>
</organism>
<protein>
    <submittedName>
        <fullName evidence="2">Uncharacterized protein</fullName>
    </submittedName>
</protein>
<gene>
    <name evidence="2" type="ORF">DAPPUDRAFT_114028</name>
</gene>
<proteinExistence type="predicted"/>
<dbReference type="AlphaFoldDB" id="E9HGT6"/>
<evidence type="ECO:0000313" key="2">
    <source>
        <dbReference type="EMBL" id="EFX69059.1"/>
    </source>
</evidence>
<dbReference type="KEGG" id="dpx:DAPPUDRAFT_114028"/>
<feature type="region of interest" description="Disordered" evidence="1">
    <location>
        <begin position="78"/>
        <end position="116"/>
    </location>
</feature>
<evidence type="ECO:0000313" key="3">
    <source>
        <dbReference type="Proteomes" id="UP000000305"/>
    </source>
</evidence>
<sequence>MDEEAEQQLTAQLSGGGGGGGQQQQLDATTASASPASHQQRRSLASLLSIKREPRRPKTPSVVVTDETTHLVSVSRVKSSKSSIQITTRDSHFSSVGADGHSGDESNQFKLQEQIE</sequence>
<evidence type="ECO:0000256" key="1">
    <source>
        <dbReference type="SAM" id="MobiDB-lite"/>
    </source>
</evidence>
<dbReference type="Proteomes" id="UP000000305">
    <property type="component" value="Unassembled WGS sequence"/>
</dbReference>
<keyword evidence="3" id="KW-1185">Reference proteome</keyword>
<dbReference type="EMBL" id="GL732643">
    <property type="protein sequence ID" value="EFX69059.1"/>
    <property type="molecule type" value="Genomic_DNA"/>
</dbReference>
<feature type="region of interest" description="Disordered" evidence="1">
    <location>
        <begin position="1"/>
        <end position="64"/>
    </location>
</feature>
<name>E9HGT6_DAPPU</name>